<keyword evidence="3" id="KW-1185">Reference proteome</keyword>
<dbReference type="PANTHER" id="PTHR34953">
    <property type="entry name" value="ALPHA/BETA HYDROLASE RELATED PROTEIN"/>
    <property type="match status" value="1"/>
</dbReference>
<sequence length="242" mass="26748">MGAGRGSKSESVKRAFRTVFFMVIMVASLLVSSLPLLVSLVDVIAPCVLLSTFTCCRSCFKLHHDWETYSFRTSLMDIPLVSLVRSLIIFCVYSVCGLPTLTYGVYVGVAGACGGLSAIFLVVKACVISSGVGRELQNQHPPISHIHMKHLKNAWGVCLLFSCSMALALIHIMVAYKVKWQAQRKMQLYRFDPESVNGLSTYLPVRGNEKHRRLLIEDGWDGSPVQKDLTMKFLSNAGKPST</sequence>
<feature type="transmembrane region" description="Helical" evidence="1">
    <location>
        <begin position="15"/>
        <end position="37"/>
    </location>
</feature>
<dbReference type="PANTHER" id="PTHR34953:SF1">
    <property type="entry name" value="ALPHA_BETA HYDROLASE RELATED PROTEIN"/>
    <property type="match status" value="1"/>
</dbReference>
<dbReference type="EMBL" id="CM035430">
    <property type="protein sequence ID" value="KAH7299016.1"/>
    <property type="molecule type" value="Genomic_DNA"/>
</dbReference>
<keyword evidence="1" id="KW-1133">Transmembrane helix</keyword>
<dbReference type="AlphaFoldDB" id="A0A8T2RTQ1"/>
<proteinExistence type="predicted"/>
<comment type="caution">
    <text evidence="2">The sequence shown here is derived from an EMBL/GenBank/DDBJ whole genome shotgun (WGS) entry which is preliminary data.</text>
</comment>
<dbReference type="OMA" id="SSHFHNY"/>
<keyword evidence="1" id="KW-0812">Transmembrane</keyword>
<feature type="transmembrane region" description="Helical" evidence="1">
    <location>
        <begin position="107"/>
        <end position="133"/>
    </location>
</feature>
<gene>
    <name evidence="2" type="ORF">KP509_25G069600</name>
</gene>
<organism evidence="2 3">
    <name type="scientific">Ceratopteris richardii</name>
    <name type="common">Triangle waterfern</name>
    <dbReference type="NCBI Taxonomy" id="49495"/>
    <lineage>
        <taxon>Eukaryota</taxon>
        <taxon>Viridiplantae</taxon>
        <taxon>Streptophyta</taxon>
        <taxon>Embryophyta</taxon>
        <taxon>Tracheophyta</taxon>
        <taxon>Polypodiopsida</taxon>
        <taxon>Polypodiidae</taxon>
        <taxon>Polypodiales</taxon>
        <taxon>Pteridineae</taxon>
        <taxon>Pteridaceae</taxon>
        <taxon>Parkerioideae</taxon>
        <taxon>Ceratopteris</taxon>
    </lineage>
</organism>
<accession>A0A8T2RTQ1</accession>
<dbReference type="OrthoDB" id="19657at2759"/>
<keyword evidence="1" id="KW-0472">Membrane</keyword>
<evidence type="ECO:0000313" key="3">
    <source>
        <dbReference type="Proteomes" id="UP000825935"/>
    </source>
</evidence>
<name>A0A8T2RTQ1_CERRI</name>
<evidence type="ECO:0000313" key="2">
    <source>
        <dbReference type="EMBL" id="KAH7299017.1"/>
    </source>
</evidence>
<evidence type="ECO:0000256" key="1">
    <source>
        <dbReference type="SAM" id="Phobius"/>
    </source>
</evidence>
<dbReference type="Proteomes" id="UP000825935">
    <property type="component" value="Chromosome 25"/>
</dbReference>
<feature type="transmembrane region" description="Helical" evidence="1">
    <location>
        <begin position="154"/>
        <end position="176"/>
    </location>
</feature>
<feature type="transmembrane region" description="Helical" evidence="1">
    <location>
        <begin position="80"/>
        <end position="101"/>
    </location>
</feature>
<reference evidence="2" key="1">
    <citation type="submission" date="2021-08" db="EMBL/GenBank/DDBJ databases">
        <title>WGS assembly of Ceratopteris richardii.</title>
        <authorList>
            <person name="Marchant D.B."/>
            <person name="Chen G."/>
            <person name="Jenkins J."/>
            <person name="Shu S."/>
            <person name="Leebens-Mack J."/>
            <person name="Grimwood J."/>
            <person name="Schmutz J."/>
            <person name="Soltis P."/>
            <person name="Soltis D."/>
            <person name="Chen Z.-H."/>
        </authorList>
    </citation>
    <scope>NUCLEOTIDE SEQUENCE</scope>
    <source>
        <strain evidence="2">Whitten #5841</strain>
        <tissue evidence="2">Leaf</tissue>
    </source>
</reference>
<dbReference type="EMBL" id="CM035430">
    <property type="protein sequence ID" value="KAH7299017.1"/>
    <property type="molecule type" value="Genomic_DNA"/>
</dbReference>
<protein>
    <submittedName>
        <fullName evidence="2">Uncharacterized protein</fullName>
    </submittedName>
</protein>